<protein>
    <submittedName>
        <fullName evidence="6">Biotin transport system permease protein</fullName>
    </submittedName>
</protein>
<proteinExistence type="predicted"/>
<dbReference type="STRING" id="574650.SAMN04487966_105112"/>
<evidence type="ECO:0000256" key="2">
    <source>
        <dbReference type="ARBA" id="ARBA00022692"/>
    </source>
</evidence>
<evidence type="ECO:0000313" key="7">
    <source>
        <dbReference type="Proteomes" id="UP000198881"/>
    </source>
</evidence>
<keyword evidence="4 5" id="KW-0472">Membrane</keyword>
<evidence type="ECO:0000313" key="6">
    <source>
        <dbReference type="EMBL" id="SFV22916.1"/>
    </source>
</evidence>
<keyword evidence="3 5" id="KW-1133">Transmembrane helix</keyword>
<feature type="transmembrane region" description="Helical" evidence="5">
    <location>
        <begin position="45"/>
        <end position="65"/>
    </location>
</feature>
<reference evidence="6 7" key="1">
    <citation type="submission" date="2016-10" db="EMBL/GenBank/DDBJ databases">
        <authorList>
            <person name="de Groot N.N."/>
        </authorList>
    </citation>
    <scope>NUCLEOTIDE SEQUENCE [LARGE SCALE GENOMIC DNA]</scope>
    <source>
        <strain evidence="6 7">CGMCC 1.7054</strain>
    </source>
</reference>
<dbReference type="AlphaFoldDB" id="A0A1I7MLW7"/>
<evidence type="ECO:0000256" key="3">
    <source>
        <dbReference type="ARBA" id="ARBA00022989"/>
    </source>
</evidence>
<feature type="transmembrane region" description="Helical" evidence="5">
    <location>
        <begin position="20"/>
        <end position="39"/>
    </location>
</feature>
<name>A0A1I7MLW7_9MICC</name>
<dbReference type="Proteomes" id="UP000198881">
    <property type="component" value="Unassembled WGS sequence"/>
</dbReference>
<evidence type="ECO:0000256" key="5">
    <source>
        <dbReference type="SAM" id="Phobius"/>
    </source>
</evidence>
<evidence type="ECO:0000256" key="4">
    <source>
        <dbReference type="ARBA" id="ARBA00023136"/>
    </source>
</evidence>
<accession>A0A1I7MLW7</accession>
<dbReference type="InterPro" id="IPR003339">
    <property type="entry name" value="ABC/ECF_trnsptr_transmembrane"/>
</dbReference>
<comment type="subcellular location">
    <subcellularLocation>
        <location evidence="1">Membrane</location>
        <topology evidence="1">Multi-pass membrane protein</topology>
    </subcellularLocation>
</comment>
<dbReference type="EMBL" id="FPCG01000005">
    <property type="protein sequence ID" value="SFV22916.1"/>
    <property type="molecule type" value="Genomic_DNA"/>
</dbReference>
<gene>
    <name evidence="6" type="ORF">SAMN04487966_105112</name>
</gene>
<keyword evidence="2 5" id="KW-0812">Transmembrane</keyword>
<keyword evidence="7" id="KW-1185">Reference proteome</keyword>
<sequence>MTTFARLFDHRPGSSPVHRAPLGLKYLVVLAVTVLVVSWRAPLVALAALAVVVVLHGAAGLIGEFLAPLRRLWPLLLVVGLARWISEVWVRPAGQAAGPDVGAAVLNAGVVVVGVYAALTAARLLLLTTPGPDLLDGMERFFGLFRPLGVHPQAAALAVNVMVRSIPWVGTAVEETSEALAARGVRRTPQRLMLPVLVATVGYARATGEALAARGLPDEPEHRHQEDTAP</sequence>
<dbReference type="GO" id="GO:0005886">
    <property type="term" value="C:plasma membrane"/>
    <property type="evidence" value="ECO:0007669"/>
    <property type="project" value="UniProtKB-ARBA"/>
</dbReference>
<feature type="transmembrane region" description="Helical" evidence="5">
    <location>
        <begin position="102"/>
        <end position="126"/>
    </location>
</feature>
<evidence type="ECO:0000256" key="1">
    <source>
        <dbReference type="ARBA" id="ARBA00004141"/>
    </source>
</evidence>
<dbReference type="RefSeq" id="WP_177227890.1">
    <property type="nucleotide sequence ID" value="NZ_FPCG01000005.1"/>
</dbReference>
<organism evidence="6 7">
    <name type="scientific">Micrococcus terreus</name>
    <dbReference type="NCBI Taxonomy" id="574650"/>
    <lineage>
        <taxon>Bacteria</taxon>
        <taxon>Bacillati</taxon>
        <taxon>Actinomycetota</taxon>
        <taxon>Actinomycetes</taxon>
        <taxon>Micrococcales</taxon>
        <taxon>Micrococcaceae</taxon>
        <taxon>Micrococcus</taxon>
    </lineage>
</organism>
<dbReference type="Pfam" id="PF02361">
    <property type="entry name" value="CbiQ"/>
    <property type="match status" value="1"/>
</dbReference>